<dbReference type="AlphaFoldDB" id="A0A8T2UAA6"/>
<dbReference type="PANTHER" id="PTHR31350">
    <property type="entry name" value="SI:DKEY-261L7.2"/>
    <property type="match status" value="1"/>
</dbReference>
<organism evidence="1 2">
    <name type="scientific">Ceratopteris richardii</name>
    <name type="common">Triangle waterfern</name>
    <dbReference type="NCBI Taxonomy" id="49495"/>
    <lineage>
        <taxon>Eukaryota</taxon>
        <taxon>Viridiplantae</taxon>
        <taxon>Streptophyta</taxon>
        <taxon>Embryophyta</taxon>
        <taxon>Tracheophyta</taxon>
        <taxon>Polypodiopsida</taxon>
        <taxon>Polypodiidae</taxon>
        <taxon>Polypodiales</taxon>
        <taxon>Pteridineae</taxon>
        <taxon>Pteridaceae</taxon>
        <taxon>Parkerioideae</taxon>
        <taxon>Ceratopteris</taxon>
    </lineage>
</organism>
<dbReference type="Proteomes" id="UP000825935">
    <property type="component" value="Chromosome 7"/>
</dbReference>
<evidence type="ECO:0000313" key="2">
    <source>
        <dbReference type="Proteomes" id="UP000825935"/>
    </source>
</evidence>
<evidence type="ECO:0000313" key="1">
    <source>
        <dbReference type="EMBL" id="KAH7432322.1"/>
    </source>
</evidence>
<protein>
    <submittedName>
        <fullName evidence="1">Uncharacterized protein</fullName>
    </submittedName>
</protein>
<reference evidence="1" key="1">
    <citation type="submission" date="2021-08" db="EMBL/GenBank/DDBJ databases">
        <title>WGS assembly of Ceratopteris richardii.</title>
        <authorList>
            <person name="Marchant D.B."/>
            <person name="Chen G."/>
            <person name="Jenkins J."/>
            <person name="Shu S."/>
            <person name="Leebens-Mack J."/>
            <person name="Grimwood J."/>
            <person name="Schmutz J."/>
            <person name="Soltis P."/>
            <person name="Soltis D."/>
            <person name="Chen Z.-H."/>
        </authorList>
    </citation>
    <scope>NUCLEOTIDE SEQUENCE</scope>
    <source>
        <strain evidence="1">Whitten #5841</strain>
        <tissue evidence="1">Leaf</tissue>
    </source>
</reference>
<name>A0A8T2UAA6_CERRI</name>
<accession>A0A8T2UAA6</accession>
<comment type="caution">
    <text evidence="1">The sequence shown here is derived from an EMBL/GenBank/DDBJ whole genome shotgun (WGS) entry which is preliminary data.</text>
</comment>
<keyword evidence="2" id="KW-1185">Reference proteome</keyword>
<proteinExistence type="predicted"/>
<dbReference type="PANTHER" id="PTHR31350:SF29">
    <property type="entry name" value="PROTEIN SIRB1 N-TERMINAL DOMAIN-CONTAINING PROTEIN"/>
    <property type="match status" value="1"/>
</dbReference>
<sequence>MVGTANVNALDFMVAPWDPNHAEKGFGFPLSWKKGHASLCRSRSDKQHCARAQYNDRVLAPNGLYLHHLMDKAGIETCHAKAARESFVKEVVSLRYSDCNNESISSPPLDLARAALEISSEDDALVSHSSVPLPVDAFLDRLNKMALEFASHHLPSHPQTSESVLRCLDKYLYGYKVNGFKNNKQITYISSMSVPNMLEVIFRCDGGMPEIYDLIPEC</sequence>
<dbReference type="OrthoDB" id="611769at2759"/>
<gene>
    <name evidence="1" type="ORF">KP509_07G017700</name>
</gene>
<dbReference type="EMBL" id="CM035412">
    <property type="protein sequence ID" value="KAH7432322.1"/>
    <property type="molecule type" value="Genomic_DNA"/>
</dbReference>